<evidence type="ECO:0000313" key="1">
    <source>
        <dbReference type="EMBL" id="MCZ8544370.1"/>
    </source>
</evidence>
<evidence type="ECO:0000313" key="2">
    <source>
        <dbReference type="Proteomes" id="UP001152178"/>
    </source>
</evidence>
<gene>
    <name evidence="1" type="ORF">OOJ09_09280</name>
</gene>
<comment type="caution">
    <text evidence="1">The sequence shown here is derived from an EMBL/GenBank/DDBJ whole genome shotgun (WGS) entry which is preliminary data.</text>
</comment>
<reference evidence="1" key="1">
    <citation type="submission" date="2022-11" db="EMBL/GenBank/DDBJ databases">
        <authorList>
            <person name="Coimbra C."/>
        </authorList>
    </citation>
    <scope>NUCLEOTIDE SEQUENCE</scope>
    <source>
        <strain evidence="1">Jales19</strain>
    </source>
</reference>
<accession>A0ABT4QS29</accession>
<protein>
    <submittedName>
        <fullName evidence="1">Uncharacterized protein</fullName>
    </submittedName>
</protein>
<keyword evidence="2" id="KW-1185">Reference proteome</keyword>
<dbReference type="RefSeq" id="WP_269904931.1">
    <property type="nucleotide sequence ID" value="NZ_JAPFQA010000003.1"/>
</dbReference>
<proteinExistence type="predicted"/>
<name>A0ABT4QS29_9HYPH</name>
<sequence>MHGFSAALKRAISGSGPHDDRSMLIAVNRDDGLGGRLLAMANAKSLADRLGYRFGFTWNSRDITDQESHTVDVVGKIFSTDFIEKHWLGEKIKASDFGVLGGTAFTPSDLDAEARQGRLRGWICDDFDVLDFFRDDDAAPVRRSETLRAFGFSPAVRQALDAAAKCRFPGPMAALHLRSGDIVYGHHRRRLVFADKVIPSTLARAIVSELSSRGLTTLLIGQDHATLDYLRAETGALRTDDFGAGDFRGEEALSAFFEMALMARCQQIHAGGSIYAAVASVMGDVPCVGASALFSTSRAAEIILEELRTHQTDYHPLEAAFGYQWTLLTLEDEISPARARELLEKAQALDPRNDAYDLKMAAACFRDGDPASGEAILKSLMTSQSMARSKIPLPMMDILTDRIGGHLTMEKDFEVFFAAANAGHPYAMACSAYILLEVLGDRKSAVEMAARLVKTEPGNRIFRRIRRRVGLGKKPKSGRMSRAMWRLGRLRTSWL</sequence>
<dbReference type="Proteomes" id="UP001152178">
    <property type="component" value="Unassembled WGS sequence"/>
</dbReference>
<dbReference type="EMBL" id="JAPFQA010000003">
    <property type="protein sequence ID" value="MCZ8544370.1"/>
    <property type="molecule type" value="Genomic_DNA"/>
</dbReference>
<organism evidence="1 2">
    <name type="scientific">Mesorhizobium qingshengii</name>
    <dbReference type="NCBI Taxonomy" id="1165689"/>
    <lineage>
        <taxon>Bacteria</taxon>
        <taxon>Pseudomonadati</taxon>
        <taxon>Pseudomonadota</taxon>
        <taxon>Alphaproteobacteria</taxon>
        <taxon>Hyphomicrobiales</taxon>
        <taxon>Phyllobacteriaceae</taxon>
        <taxon>Mesorhizobium</taxon>
    </lineage>
</organism>